<dbReference type="Gene3D" id="2.40.30.200">
    <property type="match status" value="1"/>
</dbReference>
<dbReference type="Proteomes" id="UP000318138">
    <property type="component" value="Chromosome"/>
</dbReference>
<name>A0A859FGF4_9BACI</name>
<keyword evidence="3" id="KW-1185">Reference proteome</keyword>
<evidence type="ECO:0000259" key="1">
    <source>
        <dbReference type="Pfam" id="PF22768"/>
    </source>
</evidence>
<evidence type="ECO:0000313" key="2">
    <source>
        <dbReference type="EMBL" id="QKS71900.1"/>
    </source>
</evidence>
<dbReference type="EMBL" id="CP041372">
    <property type="protein sequence ID" value="QKS71900.1"/>
    <property type="molecule type" value="Genomic_DNA"/>
</dbReference>
<protein>
    <submittedName>
        <fullName evidence="2">Phage tail family protein</fullName>
    </submittedName>
</protein>
<dbReference type="AlphaFoldDB" id="A0A859FGF4"/>
<dbReference type="RefSeq" id="WP_176009883.1">
    <property type="nucleotide sequence ID" value="NZ_CP041372.2"/>
</dbReference>
<dbReference type="InterPro" id="IPR054738">
    <property type="entry name" value="Siphovirus-type_tail_C"/>
</dbReference>
<evidence type="ECO:0000313" key="3">
    <source>
        <dbReference type="Proteomes" id="UP000318138"/>
    </source>
</evidence>
<proteinExistence type="predicted"/>
<dbReference type="Gene3D" id="2.60.120.860">
    <property type="match status" value="1"/>
</dbReference>
<sequence>MSRKIYLTTSRGKIELSSSSLYILETIEGADSAPKENTLTRSPRQDGAYKTASHYEPRYMVFQGAIKTKEALSIAEKRKFLQNILSTNEIEVEYVDATGAYFIDATLDGEGITFPPRQGGWQYFFIYTVSPDPFWRSDSLVTEPTFEPLFEFVFEDEGEEDGSFEMGLQRDERVVINDGDVGAPVLIEFHGPAENPRIENVTTGKFLQVNQSLGINEIMRIETTFGKKSVKFIDDTNEEERDVLNWIDPQSEFWILKPGENEIVYTADSDIQGAIVDIYYFKRYVGV</sequence>
<feature type="domain" description="Siphovirus-type tail component C-terminal" evidence="1">
    <location>
        <begin position="182"/>
        <end position="284"/>
    </location>
</feature>
<dbReference type="KEGG" id="psua:FLK61_35115"/>
<accession>A0A859FGF4</accession>
<dbReference type="Pfam" id="PF22768">
    <property type="entry name" value="SPP1_Dit"/>
    <property type="match status" value="1"/>
</dbReference>
<organism evidence="2 3">
    <name type="scientific">Paenalkalicoccus suaedae</name>
    <dbReference type="NCBI Taxonomy" id="2592382"/>
    <lineage>
        <taxon>Bacteria</taxon>
        <taxon>Bacillati</taxon>
        <taxon>Bacillota</taxon>
        <taxon>Bacilli</taxon>
        <taxon>Bacillales</taxon>
        <taxon>Bacillaceae</taxon>
        <taxon>Paenalkalicoccus</taxon>
    </lineage>
</organism>
<reference evidence="3" key="1">
    <citation type="submission" date="2019-07" db="EMBL/GenBank/DDBJ databases">
        <title>Bacillus alkalisoli sp. nov. isolated from saline soil.</title>
        <authorList>
            <person name="Sun J.-Q."/>
            <person name="Xu L."/>
        </authorList>
    </citation>
    <scope>NUCLEOTIDE SEQUENCE [LARGE SCALE GENOMIC DNA]</scope>
    <source>
        <strain evidence="3">M4U3P1</strain>
    </source>
</reference>
<gene>
    <name evidence="2" type="ORF">FLK61_35115</name>
</gene>